<evidence type="ECO:0000259" key="2">
    <source>
        <dbReference type="PROSITE" id="PS50948"/>
    </source>
</evidence>
<name>A0AAV0VX14_9HEMI</name>
<keyword evidence="1" id="KW-0732">Signal</keyword>
<dbReference type="Proteomes" id="UP001160148">
    <property type="component" value="Unassembled WGS sequence"/>
</dbReference>
<comment type="caution">
    <text evidence="3">The sequence shown here is derived from an EMBL/GenBank/DDBJ whole genome shotgun (WGS) entry which is preliminary data.</text>
</comment>
<evidence type="ECO:0000313" key="3">
    <source>
        <dbReference type="EMBL" id="CAI6348165.1"/>
    </source>
</evidence>
<accession>A0AAV0VX14</accession>
<reference evidence="3 4" key="1">
    <citation type="submission" date="2023-01" db="EMBL/GenBank/DDBJ databases">
        <authorList>
            <person name="Whitehead M."/>
        </authorList>
    </citation>
    <scope>NUCLEOTIDE SEQUENCE [LARGE SCALE GENOMIC DNA]</scope>
</reference>
<organism evidence="3 4">
    <name type="scientific">Macrosiphum euphorbiae</name>
    <name type="common">potato aphid</name>
    <dbReference type="NCBI Taxonomy" id="13131"/>
    <lineage>
        <taxon>Eukaryota</taxon>
        <taxon>Metazoa</taxon>
        <taxon>Ecdysozoa</taxon>
        <taxon>Arthropoda</taxon>
        <taxon>Hexapoda</taxon>
        <taxon>Insecta</taxon>
        <taxon>Pterygota</taxon>
        <taxon>Neoptera</taxon>
        <taxon>Paraneoptera</taxon>
        <taxon>Hemiptera</taxon>
        <taxon>Sternorrhyncha</taxon>
        <taxon>Aphidomorpha</taxon>
        <taxon>Aphidoidea</taxon>
        <taxon>Aphididae</taxon>
        <taxon>Macrosiphini</taxon>
        <taxon>Macrosiphum</taxon>
    </lineage>
</organism>
<dbReference type="EMBL" id="CARXXK010000001">
    <property type="protein sequence ID" value="CAI6348165.1"/>
    <property type="molecule type" value="Genomic_DNA"/>
</dbReference>
<evidence type="ECO:0000256" key="1">
    <source>
        <dbReference type="SAM" id="SignalP"/>
    </source>
</evidence>
<dbReference type="AlphaFoldDB" id="A0AAV0VX14"/>
<feature type="domain" description="Apple" evidence="2">
    <location>
        <begin position="30"/>
        <end position="115"/>
    </location>
</feature>
<sequence>MKTAGVVLHSGSWSRWSLFLLLWTNFASVLGRTAFEKLTELDYKGTTYYTVKNLTLYECQGWCREEPECQAASFSFVLNPLTPIQETICQLQNETTANNPAATPQRSVNLYYMVKMQIRSG</sequence>
<dbReference type="Gene3D" id="3.50.4.10">
    <property type="entry name" value="Hepatocyte Growth Factor"/>
    <property type="match status" value="1"/>
</dbReference>
<dbReference type="InterPro" id="IPR003609">
    <property type="entry name" value="Pan_app"/>
</dbReference>
<gene>
    <name evidence="3" type="ORF">MEUPH1_LOCUS4871</name>
</gene>
<proteinExistence type="predicted"/>
<dbReference type="Pfam" id="PF14295">
    <property type="entry name" value="PAN_4"/>
    <property type="match status" value="1"/>
</dbReference>
<feature type="chain" id="PRO_5043471628" description="Apple domain-containing protein" evidence="1">
    <location>
        <begin position="32"/>
        <end position="121"/>
    </location>
</feature>
<keyword evidence="4" id="KW-1185">Reference proteome</keyword>
<dbReference type="PROSITE" id="PS50948">
    <property type="entry name" value="PAN"/>
    <property type="match status" value="1"/>
</dbReference>
<evidence type="ECO:0000313" key="4">
    <source>
        <dbReference type="Proteomes" id="UP001160148"/>
    </source>
</evidence>
<protein>
    <recommendedName>
        <fullName evidence="2">Apple domain-containing protein</fullName>
    </recommendedName>
</protein>
<feature type="signal peptide" evidence="1">
    <location>
        <begin position="1"/>
        <end position="31"/>
    </location>
</feature>